<accession>A0ABD1LRR8</accession>
<comment type="cofactor">
    <cofactor evidence="1">
        <name>FMN</name>
        <dbReference type="ChEBI" id="CHEBI:58210"/>
    </cofactor>
</comment>
<evidence type="ECO:0000256" key="6">
    <source>
        <dbReference type="SAM" id="MobiDB-lite"/>
    </source>
</evidence>
<dbReference type="InterPro" id="IPR045247">
    <property type="entry name" value="Oye-like"/>
</dbReference>
<keyword evidence="5" id="KW-0521">NADP</keyword>
<evidence type="ECO:0000259" key="7">
    <source>
        <dbReference type="Pfam" id="PF00724"/>
    </source>
</evidence>
<dbReference type="Pfam" id="PF00724">
    <property type="entry name" value="Oxidored_FMN"/>
    <property type="match status" value="1"/>
</dbReference>
<evidence type="ECO:0000256" key="2">
    <source>
        <dbReference type="ARBA" id="ARBA00005979"/>
    </source>
</evidence>
<keyword evidence="4" id="KW-0288">FMN</keyword>
<dbReference type="InterPro" id="IPR001155">
    <property type="entry name" value="OxRdtase_FMN_N"/>
</dbReference>
<evidence type="ECO:0000256" key="1">
    <source>
        <dbReference type="ARBA" id="ARBA00001917"/>
    </source>
</evidence>
<keyword evidence="9" id="KW-1185">Reference proteome</keyword>
<dbReference type="PANTHER" id="PTHR22893:SF91">
    <property type="entry name" value="NADPH DEHYDROGENASE 2-RELATED"/>
    <property type="match status" value="1"/>
</dbReference>
<dbReference type="PANTHER" id="PTHR22893">
    <property type="entry name" value="NADH OXIDOREDUCTASE-RELATED"/>
    <property type="match status" value="1"/>
</dbReference>
<reference evidence="8 9" key="1">
    <citation type="submission" date="2024-08" db="EMBL/GenBank/DDBJ databases">
        <title>Insights into the chromosomal genome structure of Flemingia macrophylla.</title>
        <authorList>
            <person name="Ding Y."/>
            <person name="Zhao Y."/>
            <person name="Bi W."/>
            <person name="Wu M."/>
            <person name="Zhao G."/>
            <person name="Gong Y."/>
            <person name="Li W."/>
            <person name="Zhang P."/>
        </authorList>
    </citation>
    <scope>NUCLEOTIDE SEQUENCE [LARGE SCALE GENOMIC DNA]</scope>
    <source>
        <strain evidence="8">DYQJB</strain>
        <tissue evidence="8">Leaf</tissue>
    </source>
</reference>
<evidence type="ECO:0000313" key="9">
    <source>
        <dbReference type="Proteomes" id="UP001603857"/>
    </source>
</evidence>
<evidence type="ECO:0000313" key="8">
    <source>
        <dbReference type="EMBL" id="KAL2326221.1"/>
    </source>
</evidence>
<dbReference type="Proteomes" id="UP001603857">
    <property type="component" value="Unassembled WGS sequence"/>
</dbReference>
<evidence type="ECO:0000256" key="5">
    <source>
        <dbReference type="ARBA" id="ARBA00022857"/>
    </source>
</evidence>
<name>A0ABD1LRR8_9FABA</name>
<gene>
    <name evidence="8" type="ORF">Fmac_025279</name>
</gene>
<dbReference type="InterPro" id="IPR013785">
    <property type="entry name" value="Aldolase_TIM"/>
</dbReference>
<protein>
    <recommendedName>
        <fullName evidence="7">NADH:flavin oxidoreductase/NADH oxidase N-terminal domain-containing protein</fullName>
    </recommendedName>
</protein>
<proteinExistence type="inferred from homology"/>
<dbReference type="SUPFAM" id="SSF51395">
    <property type="entry name" value="FMN-linked oxidoreductases"/>
    <property type="match status" value="1"/>
</dbReference>
<dbReference type="AlphaFoldDB" id="A0ABD1LRR8"/>
<keyword evidence="3" id="KW-0285">Flavoprotein</keyword>
<dbReference type="Gene3D" id="3.20.20.70">
    <property type="entry name" value="Aldolase class I"/>
    <property type="match status" value="1"/>
</dbReference>
<feature type="domain" description="NADH:flavin oxidoreductase/NADH oxidase N-terminal" evidence="7">
    <location>
        <begin position="10"/>
        <end position="99"/>
    </location>
</feature>
<sequence>MAEQNHPFPLLTPHRMGTFNLSHRIVLAPLFRARSYNNVPQPHAILYYSQRATKGGLLISEATAISPVDQNHSNAPGIWSREQIESWKPVVDAVHAKGDFKSNGQPPISSTNKPLSGDSMEPRSLRTDEIPNIVNDFRIAARNAIEAGKSPTPTTIHMNILKSAFSDVN</sequence>
<evidence type="ECO:0000256" key="3">
    <source>
        <dbReference type="ARBA" id="ARBA00022630"/>
    </source>
</evidence>
<comment type="caution">
    <text evidence="8">The sequence shown here is derived from an EMBL/GenBank/DDBJ whole genome shotgun (WGS) entry which is preliminary data.</text>
</comment>
<dbReference type="EMBL" id="JBGMDY010000008">
    <property type="protein sequence ID" value="KAL2326221.1"/>
    <property type="molecule type" value="Genomic_DNA"/>
</dbReference>
<organism evidence="8 9">
    <name type="scientific">Flemingia macrophylla</name>
    <dbReference type="NCBI Taxonomy" id="520843"/>
    <lineage>
        <taxon>Eukaryota</taxon>
        <taxon>Viridiplantae</taxon>
        <taxon>Streptophyta</taxon>
        <taxon>Embryophyta</taxon>
        <taxon>Tracheophyta</taxon>
        <taxon>Spermatophyta</taxon>
        <taxon>Magnoliopsida</taxon>
        <taxon>eudicotyledons</taxon>
        <taxon>Gunneridae</taxon>
        <taxon>Pentapetalae</taxon>
        <taxon>rosids</taxon>
        <taxon>fabids</taxon>
        <taxon>Fabales</taxon>
        <taxon>Fabaceae</taxon>
        <taxon>Papilionoideae</taxon>
        <taxon>50 kb inversion clade</taxon>
        <taxon>NPAAA clade</taxon>
        <taxon>indigoferoid/millettioid clade</taxon>
        <taxon>Phaseoleae</taxon>
        <taxon>Flemingia</taxon>
    </lineage>
</organism>
<feature type="region of interest" description="Disordered" evidence="6">
    <location>
        <begin position="97"/>
        <end position="126"/>
    </location>
</feature>
<comment type="similarity">
    <text evidence="2">Belongs to the NADH:flavin oxidoreductase/NADH oxidase family.</text>
</comment>
<feature type="compositionally biased region" description="Polar residues" evidence="6">
    <location>
        <begin position="102"/>
        <end position="114"/>
    </location>
</feature>
<evidence type="ECO:0000256" key="4">
    <source>
        <dbReference type="ARBA" id="ARBA00022643"/>
    </source>
</evidence>